<organism evidence="2 3">
    <name type="scientific">Portunus trituberculatus</name>
    <name type="common">Swimming crab</name>
    <name type="synonym">Neptunus trituberculatus</name>
    <dbReference type="NCBI Taxonomy" id="210409"/>
    <lineage>
        <taxon>Eukaryota</taxon>
        <taxon>Metazoa</taxon>
        <taxon>Ecdysozoa</taxon>
        <taxon>Arthropoda</taxon>
        <taxon>Crustacea</taxon>
        <taxon>Multicrustacea</taxon>
        <taxon>Malacostraca</taxon>
        <taxon>Eumalacostraca</taxon>
        <taxon>Eucarida</taxon>
        <taxon>Decapoda</taxon>
        <taxon>Pleocyemata</taxon>
        <taxon>Brachyura</taxon>
        <taxon>Eubrachyura</taxon>
        <taxon>Portunoidea</taxon>
        <taxon>Portunidae</taxon>
        <taxon>Portuninae</taxon>
        <taxon>Portunus</taxon>
    </lineage>
</organism>
<evidence type="ECO:0000256" key="1">
    <source>
        <dbReference type="SAM" id="Phobius"/>
    </source>
</evidence>
<gene>
    <name evidence="2" type="ORF">E2C01_054905</name>
</gene>
<name>A0A5B7GTF9_PORTR</name>
<dbReference type="AlphaFoldDB" id="A0A5B7GTF9"/>
<proteinExistence type="predicted"/>
<feature type="transmembrane region" description="Helical" evidence="1">
    <location>
        <begin position="12"/>
        <end position="32"/>
    </location>
</feature>
<sequence>MKRGSSKVLRLRMRLSLMRVTIYSFILSLNIYLKMSQVLYTILPFALSGIAAHVEHQTSTYHQKRIWQRLANSQKTRDQDHLLCNQLVTKLTVGPATVPL</sequence>
<comment type="caution">
    <text evidence="2">The sequence shown here is derived from an EMBL/GenBank/DDBJ whole genome shotgun (WGS) entry which is preliminary data.</text>
</comment>
<dbReference type="Proteomes" id="UP000324222">
    <property type="component" value="Unassembled WGS sequence"/>
</dbReference>
<accession>A0A5B7GTF9</accession>
<keyword evidence="1" id="KW-1133">Transmembrane helix</keyword>
<dbReference type="EMBL" id="VSRR010017956">
    <property type="protein sequence ID" value="MPC60846.1"/>
    <property type="molecule type" value="Genomic_DNA"/>
</dbReference>
<keyword evidence="1" id="KW-0472">Membrane</keyword>
<reference evidence="2 3" key="1">
    <citation type="submission" date="2019-05" db="EMBL/GenBank/DDBJ databases">
        <title>Another draft genome of Portunus trituberculatus and its Hox gene families provides insights of decapod evolution.</title>
        <authorList>
            <person name="Jeong J.-H."/>
            <person name="Song I."/>
            <person name="Kim S."/>
            <person name="Choi T."/>
            <person name="Kim D."/>
            <person name="Ryu S."/>
            <person name="Kim W."/>
        </authorList>
    </citation>
    <scope>NUCLEOTIDE SEQUENCE [LARGE SCALE GENOMIC DNA]</scope>
    <source>
        <tissue evidence="2">Muscle</tissue>
    </source>
</reference>
<evidence type="ECO:0000313" key="3">
    <source>
        <dbReference type="Proteomes" id="UP000324222"/>
    </source>
</evidence>
<protein>
    <submittedName>
        <fullName evidence="2">Uncharacterized protein</fullName>
    </submittedName>
</protein>
<keyword evidence="3" id="KW-1185">Reference proteome</keyword>
<keyword evidence="1" id="KW-0812">Transmembrane</keyword>
<evidence type="ECO:0000313" key="2">
    <source>
        <dbReference type="EMBL" id="MPC60846.1"/>
    </source>
</evidence>